<proteinExistence type="predicted"/>
<dbReference type="OrthoDB" id="2916010at2"/>
<comment type="caution">
    <text evidence="1">The sequence shown here is derived from an EMBL/GenBank/DDBJ whole genome shotgun (WGS) entry which is preliminary data.</text>
</comment>
<dbReference type="AlphaFoldDB" id="H3SBH4"/>
<organism evidence="1 2">
    <name type="scientific">Paenibacillus dendritiformis C454</name>
    <dbReference type="NCBI Taxonomy" id="1131935"/>
    <lineage>
        <taxon>Bacteria</taxon>
        <taxon>Bacillati</taxon>
        <taxon>Bacillota</taxon>
        <taxon>Bacilli</taxon>
        <taxon>Bacillales</taxon>
        <taxon>Paenibacillaceae</taxon>
        <taxon>Paenibacillus</taxon>
    </lineage>
</organism>
<evidence type="ECO:0000313" key="2">
    <source>
        <dbReference type="Proteomes" id="UP000003900"/>
    </source>
</evidence>
<gene>
    <name evidence="1" type="ORF">PDENDC454_04299</name>
</gene>
<dbReference type="Proteomes" id="UP000003900">
    <property type="component" value="Unassembled WGS sequence"/>
</dbReference>
<evidence type="ECO:0000313" key="1">
    <source>
        <dbReference type="EMBL" id="EHQ63657.1"/>
    </source>
</evidence>
<sequence length="69" mass="7834">MSKGLYNKYTVINNETGQVVGGCFVLRPHKDFAACMAMYEYADRTNDVELAQDIREMLKQKNLEGLGDE</sequence>
<dbReference type="EMBL" id="AHKH01000007">
    <property type="protein sequence ID" value="EHQ63657.1"/>
    <property type="molecule type" value="Genomic_DNA"/>
</dbReference>
<keyword evidence="2" id="KW-1185">Reference proteome</keyword>
<name>H3SBH4_9BACL</name>
<dbReference type="RefSeq" id="WP_006675371.1">
    <property type="nucleotide sequence ID" value="NZ_AHKH01000007.1"/>
</dbReference>
<protein>
    <submittedName>
        <fullName evidence="1">Uncharacterized protein</fullName>
    </submittedName>
</protein>
<reference evidence="1 2" key="1">
    <citation type="journal article" date="2012" name="J. Bacteriol.">
        <title>Genome Sequence of the Pattern-Forming Social Bacterium Paenibacillus dendritiformis C454 Chiral Morphotype.</title>
        <authorList>
            <person name="Sirota-Madi A."/>
            <person name="Olender T."/>
            <person name="Helman Y."/>
            <person name="Brainis I."/>
            <person name="Finkelshtein A."/>
            <person name="Roth D."/>
            <person name="Hagai E."/>
            <person name="Leshkowitz D."/>
            <person name="Brodsky L."/>
            <person name="Galatenko V."/>
            <person name="Nikolaev V."/>
            <person name="Gutnick D.L."/>
            <person name="Lancet D."/>
            <person name="Ben-Jacob E."/>
        </authorList>
    </citation>
    <scope>NUCLEOTIDE SEQUENCE [LARGE SCALE GENOMIC DNA]</scope>
    <source>
        <strain evidence="1 2">C454</strain>
    </source>
</reference>
<accession>H3SBH4</accession>
<dbReference type="PATRIC" id="fig|1131935.3.peg.856"/>
<dbReference type="STRING" id="1131935.PDENDC454_04299"/>